<protein>
    <submittedName>
        <fullName evidence="1">Uncharacterized protein</fullName>
    </submittedName>
</protein>
<dbReference type="Proteomes" id="UP000605846">
    <property type="component" value="Unassembled WGS sequence"/>
</dbReference>
<organism evidence="1 2">
    <name type="scientific">Apophysomyces ossiformis</name>
    <dbReference type="NCBI Taxonomy" id="679940"/>
    <lineage>
        <taxon>Eukaryota</taxon>
        <taxon>Fungi</taxon>
        <taxon>Fungi incertae sedis</taxon>
        <taxon>Mucoromycota</taxon>
        <taxon>Mucoromycotina</taxon>
        <taxon>Mucoromycetes</taxon>
        <taxon>Mucorales</taxon>
        <taxon>Mucorineae</taxon>
        <taxon>Mucoraceae</taxon>
        <taxon>Apophysomyces</taxon>
    </lineage>
</organism>
<sequence length="70" mass="7586">MASVEGDDRVKMRKKKVFYFEGTAQVTQERYNVLEILGAGGLEAFALAMAAYDRAGVVAMPGDGIRRSAT</sequence>
<reference evidence="1" key="1">
    <citation type="submission" date="2020-01" db="EMBL/GenBank/DDBJ databases">
        <title>Genome Sequencing of Three Apophysomyces-Like Fungal Strains Confirms a Novel Fungal Genus in the Mucoromycota with divergent Burkholderia-like Endosymbiotic Bacteria.</title>
        <authorList>
            <person name="Stajich J.E."/>
            <person name="Macias A.M."/>
            <person name="Carter-House D."/>
            <person name="Lovett B."/>
            <person name="Kasson L.R."/>
            <person name="Berry K."/>
            <person name="Grigoriev I."/>
            <person name="Chang Y."/>
            <person name="Spatafora J."/>
            <person name="Kasson M.T."/>
        </authorList>
    </citation>
    <scope>NUCLEOTIDE SEQUENCE</scope>
    <source>
        <strain evidence="1">NRRL A-21654</strain>
    </source>
</reference>
<proteinExistence type="predicted"/>
<evidence type="ECO:0000313" key="2">
    <source>
        <dbReference type="Proteomes" id="UP000605846"/>
    </source>
</evidence>
<comment type="caution">
    <text evidence="1">The sequence shown here is derived from an EMBL/GenBank/DDBJ whole genome shotgun (WGS) entry which is preliminary data.</text>
</comment>
<dbReference type="EMBL" id="JABAYA010000211">
    <property type="protein sequence ID" value="KAF7722150.1"/>
    <property type="molecule type" value="Genomic_DNA"/>
</dbReference>
<gene>
    <name evidence="1" type="ORF">EC973_003663</name>
</gene>
<name>A0A8H7ELY0_9FUNG</name>
<dbReference type="AlphaFoldDB" id="A0A8H7ELY0"/>
<accession>A0A8H7ELY0</accession>
<keyword evidence="2" id="KW-1185">Reference proteome</keyword>
<evidence type="ECO:0000313" key="1">
    <source>
        <dbReference type="EMBL" id="KAF7722150.1"/>
    </source>
</evidence>